<sequence length="676" mass="73689">MTTLANLATTSVDSFDREDDCQAMNGEHTASLPRPLQVIVVGGGIASLVASITLRQQGHNVVIYEKSRFANETGAAIHCTPNATSALRHIGIDPRDGGAVPLVESWWWKESNEEMSPPTAHAADAHRWESPWLLAHRAQLHNQLKAKSTSTAGKGPPIKLLTSSTVVQAAPQTSTITLESGETKQADLIIGGDGVHSVTRQALGRGMPTAFKTDRYAFRFTYAKALAMSDPVTRPLIEPEGVMISWYGPDRKIVLYPTSGNTLLNFVCIHPASASGDSDDYNKTASKAQLLEVYADFHPVVLKLLDKVAEDQVSLYPLYDMKQLPTFVSGRMALVGDAAHPFTPHLAQGGAMAIEDGLSVGTMLPLVLDFLEYGSSHDEYYASRKILRDHLDKHLGSEPRWRSPLGFGLLQGPRQDLLGRSHRESLRQSTSKDASIRFTTSAAVLRCLFPSDCYSFKTRNTVQFATLTLQTLDRLAWLGGGGYSLLAFYIHGVCYQQEDGKLVEGKYCPVMVENLADPIITGREELGIPKVFSDIDIRRSGTSLRATVAWRGTTWAELHWSKLSAPETPGPSPTPFTIPEDLLVHKYIPSFGKSGVADADYPVLIRTKPESSRIVSRQECPPEKASFSFVDAGVKALPTLSNIAEALAEVPVYSIVSASVVEKEGVSDFSDVTALR</sequence>
<keyword evidence="9" id="KW-1185">Reference proteome</keyword>
<evidence type="ECO:0000313" key="8">
    <source>
        <dbReference type="EMBL" id="KAK1008655.1"/>
    </source>
</evidence>
<evidence type="ECO:0000313" key="7">
    <source>
        <dbReference type="EMBL" id="KAK0325051.1"/>
    </source>
</evidence>
<evidence type="ECO:0000256" key="4">
    <source>
        <dbReference type="ARBA" id="ARBA00023002"/>
    </source>
</evidence>
<dbReference type="InterPro" id="IPR010451">
    <property type="entry name" value="Acetoacetate_decarboxylase"/>
</dbReference>
<organism evidence="8 9">
    <name type="scientific">Friedmanniomyces endolithicus</name>
    <dbReference type="NCBI Taxonomy" id="329885"/>
    <lineage>
        <taxon>Eukaryota</taxon>
        <taxon>Fungi</taxon>
        <taxon>Dikarya</taxon>
        <taxon>Ascomycota</taxon>
        <taxon>Pezizomycotina</taxon>
        <taxon>Dothideomycetes</taxon>
        <taxon>Dothideomycetidae</taxon>
        <taxon>Mycosphaerellales</taxon>
        <taxon>Teratosphaeriaceae</taxon>
        <taxon>Friedmanniomyces</taxon>
    </lineage>
</organism>
<dbReference type="Gene3D" id="2.40.400.10">
    <property type="entry name" value="Acetoacetate decarboxylase-like"/>
    <property type="match status" value="1"/>
</dbReference>
<keyword evidence="4" id="KW-0560">Oxidoreductase</keyword>
<comment type="similarity">
    <text evidence="1">Belongs to the paxM FAD-dependent monooxygenase family.</text>
</comment>
<dbReference type="InterPro" id="IPR002938">
    <property type="entry name" value="FAD-bd"/>
</dbReference>
<keyword evidence="3" id="KW-0274">FAD</keyword>
<dbReference type="Gene3D" id="3.30.9.30">
    <property type="match status" value="2"/>
</dbReference>
<gene>
    <name evidence="7" type="ORF">LTR82_004037</name>
    <name evidence="8" type="ORF">LTR91_003014</name>
</gene>
<dbReference type="SUPFAM" id="SSF160104">
    <property type="entry name" value="Acetoacetate decarboxylase-like"/>
    <property type="match status" value="1"/>
</dbReference>
<feature type="domain" description="FAD-binding" evidence="6">
    <location>
        <begin position="37"/>
        <end position="384"/>
    </location>
</feature>
<dbReference type="GO" id="GO:0016829">
    <property type="term" value="F:lyase activity"/>
    <property type="evidence" value="ECO:0007669"/>
    <property type="project" value="InterPro"/>
</dbReference>
<dbReference type="Proteomes" id="UP001168146">
    <property type="component" value="Unassembled WGS sequence"/>
</dbReference>
<dbReference type="PANTHER" id="PTHR13789">
    <property type="entry name" value="MONOOXYGENASE"/>
    <property type="match status" value="1"/>
</dbReference>
<evidence type="ECO:0000313" key="9">
    <source>
        <dbReference type="Proteomes" id="UP001175353"/>
    </source>
</evidence>
<name>A0AAN6KXR2_9PEZI</name>
<dbReference type="PRINTS" id="PR00420">
    <property type="entry name" value="RNGMNOXGNASE"/>
</dbReference>
<dbReference type="Gene3D" id="3.50.50.60">
    <property type="entry name" value="FAD/NAD(P)-binding domain"/>
    <property type="match status" value="1"/>
</dbReference>
<evidence type="ECO:0000256" key="3">
    <source>
        <dbReference type="ARBA" id="ARBA00022827"/>
    </source>
</evidence>
<reference evidence="8" key="2">
    <citation type="submission" date="2023-06" db="EMBL/GenBank/DDBJ databases">
        <title>Black Yeasts Isolated from many extreme environments.</title>
        <authorList>
            <person name="Coleine C."/>
            <person name="Stajich J.E."/>
            <person name="Selbmann L."/>
        </authorList>
    </citation>
    <scope>NUCLEOTIDE SEQUENCE</scope>
    <source>
        <strain evidence="8">CCFEE 5200</strain>
    </source>
</reference>
<keyword evidence="2" id="KW-0285">Flavoprotein</keyword>
<dbReference type="Pfam" id="PF06314">
    <property type="entry name" value="ADC"/>
    <property type="match status" value="1"/>
</dbReference>
<evidence type="ECO:0000256" key="1">
    <source>
        <dbReference type="ARBA" id="ARBA00007992"/>
    </source>
</evidence>
<evidence type="ECO:0000256" key="2">
    <source>
        <dbReference type="ARBA" id="ARBA00022630"/>
    </source>
</evidence>
<dbReference type="EMBL" id="JAUJLE010000015">
    <property type="protein sequence ID" value="KAK1008655.1"/>
    <property type="molecule type" value="Genomic_DNA"/>
</dbReference>
<dbReference type="Pfam" id="PF01494">
    <property type="entry name" value="FAD_binding_3"/>
    <property type="match status" value="1"/>
</dbReference>
<dbReference type="EMBL" id="JASUXU010000008">
    <property type="protein sequence ID" value="KAK0325051.1"/>
    <property type="molecule type" value="Genomic_DNA"/>
</dbReference>
<dbReference type="InterPro" id="IPR023375">
    <property type="entry name" value="ADC_dom_sf"/>
</dbReference>
<evidence type="ECO:0000256" key="5">
    <source>
        <dbReference type="ARBA" id="ARBA00023033"/>
    </source>
</evidence>
<dbReference type="SUPFAM" id="SSF54373">
    <property type="entry name" value="FAD-linked reductases, C-terminal domain"/>
    <property type="match status" value="1"/>
</dbReference>
<dbReference type="AlphaFoldDB" id="A0AAN6KXR2"/>
<dbReference type="GO" id="GO:0071949">
    <property type="term" value="F:FAD binding"/>
    <property type="evidence" value="ECO:0007669"/>
    <property type="project" value="InterPro"/>
</dbReference>
<dbReference type="PANTHER" id="PTHR13789:SF261">
    <property type="entry name" value="HYDROXYLASE, PUTATIVE (AFU_ORTHOLOGUE AFUA_7G00590)-RELATED"/>
    <property type="match status" value="1"/>
</dbReference>
<dbReference type="InterPro" id="IPR050493">
    <property type="entry name" value="FAD-dep_Monooxygenase_BioMet"/>
</dbReference>
<proteinExistence type="inferred from homology"/>
<protein>
    <recommendedName>
        <fullName evidence="6">FAD-binding domain-containing protein</fullName>
    </recommendedName>
</protein>
<reference evidence="7" key="1">
    <citation type="submission" date="2021-12" db="EMBL/GenBank/DDBJ databases">
        <title>Black yeast isolated from Biological Soil Crust.</title>
        <authorList>
            <person name="Kurbessoian T."/>
        </authorList>
    </citation>
    <scope>NUCLEOTIDE SEQUENCE</scope>
    <source>
        <strain evidence="7">CCFEE 5208</strain>
    </source>
</reference>
<dbReference type="SUPFAM" id="SSF51905">
    <property type="entry name" value="FAD/NAD(P)-binding domain"/>
    <property type="match status" value="1"/>
</dbReference>
<accession>A0AAN6KXR2</accession>
<dbReference type="InterPro" id="IPR036188">
    <property type="entry name" value="FAD/NAD-bd_sf"/>
</dbReference>
<dbReference type="Proteomes" id="UP001175353">
    <property type="component" value="Unassembled WGS sequence"/>
</dbReference>
<comment type="caution">
    <text evidence="8">The sequence shown here is derived from an EMBL/GenBank/DDBJ whole genome shotgun (WGS) entry which is preliminary data.</text>
</comment>
<dbReference type="GO" id="GO:0004497">
    <property type="term" value="F:monooxygenase activity"/>
    <property type="evidence" value="ECO:0007669"/>
    <property type="project" value="UniProtKB-KW"/>
</dbReference>
<keyword evidence="5" id="KW-0503">Monooxygenase</keyword>
<evidence type="ECO:0000259" key="6">
    <source>
        <dbReference type="Pfam" id="PF01494"/>
    </source>
</evidence>